<dbReference type="InterPro" id="IPR002509">
    <property type="entry name" value="NODB_dom"/>
</dbReference>
<organism evidence="3 4">
    <name type="scientific">Cupriavidus gilardii</name>
    <dbReference type="NCBI Taxonomy" id="82541"/>
    <lineage>
        <taxon>Bacteria</taxon>
        <taxon>Pseudomonadati</taxon>
        <taxon>Pseudomonadota</taxon>
        <taxon>Betaproteobacteria</taxon>
        <taxon>Burkholderiales</taxon>
        <taxon>Burkholderiaceae</taxon>
        <taxon>Cupriavidus</taxon>
    </lineage>
</organism>
<dbReference type="InterPro" id="IPR011330">
    <property type="entry name" value="Glyco_hydro/deAcase_b/a-brl"/>
</dbReference>
<dbReference type="Gene3D" id="3.20.20.370">
    <property type="entry name" value="Glycoside hydrolase/deacetylase"/>
    <property type="match status" value="1"/>
</dbReference>
<dbReference type="RefSeq" id="WP_252251508.1">
    <property type="nucleotide sequence ID" value="NZ_CP098735.1"/>
</dbReference>
<name>A0ABY4VIR8_9BURK</name>
<dbReference type="PANTHER" id="PTHR43123:SF1">
    <property type="entry name" value="POLYSACCHARIDE DEACETYLASE-RELATED"/>
    <property type="match status" value="1"/>
</dbReference>
<evidence type="ECO:0000256" key="1">
    <source>
        <dbReference type="SAM" id="MobiDB-lite"/>
    </source>
</evidence>
<dbReference type="SUPFAM" id="SSF88713">
    <property type="entry name" value="Glycoside hydrolase/deacetylase"/>
    <property type="match status" value="1"/>
</dbReference>
<feature type="domain" description="NodB homology" evidence="2">
    <location>
        <begin position="80"/>
        <end position="298"/>
    </location>
</feature>
<gene>
    <name evidence="3" type="ORF">NDR89_06410</name>
</gene>
<dbReference type="Proteomes" id="UP001056648">
    <property type="component" value="Chromosome 1"/>
</dbReference>
<protein>
    <submittedName>
        <fullName evidence="3">Polysaccharide deacetylase family protein</fullName>
    </submittedName>
</protein>
<reference evidence="3" key="1">
    <citation type="submission" date="2022-06" db="EMBL/GenBank/DDBJ databases">
        <title>Complete genome sequence and characterization of Cupriavidus gilardii QJ1 isolated from contaminating cells.</title>
        <authorList>
            <person name="Qi J."/>
        </authorList>
    </citation>
    <scope>NUCLEOTIDE SEQUENCE</scope>
    <source>
        <strain evidence="3">QJ1</strain>
    </source>
</reference>
<dbReference type="PANTHER" id="PTHR43123">
    <property type="entry name" value="POLYSACCHARIDE DEACETYLASE-RELATED"/>
    <property type="match status" value="1"/>
</dbReference>
<dbReference type="PROSITE" id="PS51677">
    <property type="entry name" value="NODB"/>
    <property type="match status" value="1"/>
</dbReference>
<accession>A0ABY4VIR8</accession>
<dbReference type="EMBL" id="CP098735">
    <property type="protein sequence ID" value="USE76893.1"/>
    <property type="molecule type" value="Genomic_DNA"/>
</dbReference>
<sequence length="316" mass="35170">MTMDRVAVSPKPDEPAPAAQRDLLGYAGRPPHPHWPGEARVAVSFVLNLEEGAELSIAEGDARNESTYEVIDRIEGRPDPCLQSHFDYGTRAGWWRIMQCLADAGAAITVSACGRAVERLPELARDAVARGHEVAAHGWRWESHVAMSPQQEREAIDRTVAAIRSATGIRPVGWHTRSASTPRTRRLLMEEGGFLYDSDFYGDDLPVTLPGPRGPHVMLPYAFDTNDMQFQHGNRFVRAADFAGYVTDAFDWLWREGAHAPKMMSVGLHLRMLGRPGRIAALEAMLAHMRSRGGVWIARRDAIARHWLAHAETTRV</sequence>
<evidence type="ECO:0000313" key="4">
    <source>
        <dbReference type="Proteomes" id="UP001056648"/>
    </source>
</evidence>
<evidence type="ECO:0000313" key="3">
    <source>
        <dbReference type="EMBL" id="USE76893.1"/>
    </source>
</evidence>
<proteinExistence type="predicted"/>
<feature type="region of interest" description="Disordered" evidence="1">
    <location>
        <begin position="1"/>
        <end position="31"/>
    </location>
</feature>
<keyword evidence="4" id="KW-1185">Reference proteome</keyword>
<dbReference type="Pfam" id="PF01522">
    <property type="entry name" value="Polysacc_deac_1"/>
    <property type="match status" value="1"/>
</dbReference>
<evidence type="ECO:0000259" key="2">
    <source>
        <dbReference type="PROSITE" id="PS51677"/>
    </source>
</evidence>